<name>A0A1G7VGK9_9LACT</name>
<dbReference type="RefSeq" id="WP_090290538.1">
    <property type="nucleotide sequence ID" value="NZ_FNCK01000020.1"/>
</dbReference>
<evidence type="ECO:0000313" key="3">
    <source>
        <dbReference type="EMBL" id="SDG58070.1"/>
    </source>
</evidence>
<dbReference type="EMBL" id="FNCK01000020">
    <property type="protein sequence ID" value="SDG58070.1"/>
    <property type="molecule type" value="Genomic_DNA"/>
</dbReference>
<evidence type="ECO:0000256" key="1">
    <source>
        <dbReference type="SAM" id="Coils"/>
    </source>
</evidence>
<dbReference type="AlphaFoldDB" id="A0A1G7VGK9"/>
<keyword evidence="4" id="KW-1185">Reference proteome</keyword>
<keyword evidence="1" id="KW-0175">Coiled coil</keyword>
<evidence type="ECO:0000256" key="2">
    <source>
        <dbReference type="SAM" id="Phobius"/>
    </source>
</evidence>
<organism evidence="3 4">
    <name type="scientific">Facklamia miroungae</name>
    <dbReference type="NCBI Taxonomy" id="120956"/>
    <lineage>
        <taxon>Bacteria</taxon>
        <taxon>Bacillati</taxon>
        <taxon>Bacillota</taxon>
        <taxon>Bacilli</taxon>
        <taxon>Lactobacillales</taxon>
        <taxon>Aerococcaceae</taxon>
        <taxon>Facklamia</taxon>
    </lineage>
</organism>
<feature type="transmembrane region" description="Helical" evidence="2">
    <location>
        <begin position="58"/>
        <end position="80"/>
    </location>
</feature>
<dbReference type="STRING" id="120956.SAMN05421791_1205"/>
<dbReference type="OrthoDB" id="2154696at2"/>
<accession>A0A1G7VGK9</accession>
<feature type="transmembrane region" description="Helical" evidence="2">
    <location>
        <begin position="100"/>
        <end position="121"/>
    </location>
</feature>
<evidence type="ECO:0000313" key="4">
    <source>
        <dbReference type="Proteomes" id="UP000199708"/>
    </source>
</evidence>
<keyword evidence="2" id="KW-0812">Transmembrane</keyword>
<dbReference type="Proteomes" id="UP000199708">
    <property type="component" value="Unassembled WGS sequence"/>
</dbReference>
<sequence>MEENKLEKNNVEQTVGGKGKVVTKEASFNEESQSYYHPHHVGHLHGHHRIGENLSWRAVLAGLVTFVALSMLFSLIGAAIGLGATDLTAANPLDGVGMGLIIWTIISLILSLAGGGFIAGYTAHRAGLVHGFLTWASGLIIATVLASSAITGTFNTIGAMFGATTSAAGNVVGNVAQTAGDLSQDAFNAIADNLQVDTSNLDKEVQDVLEDTEIEQLQPDYLQNQLDDTVSDIQEAAKSVVVEGKPADEALKDVYSNIEDRMAVIEENLDEEALSNAIADNTDLNDEEAEKATDNIIKSYEEAQTQAKDLLADAKTEMNRLEKDAKQAVDEGVETTNDVMNEASKYSIYAFIGAVLGLVISAYAGKMGAERELEEDERVVEIK</sequence>
<gene>
    <name evidence="3" type="ORF">SAMN05421791_1205</name>
</gene>
<keyword evidence="2" id="KW-0472">Membrane</keyword>
<proteinExistence type="predicted"/>
<reference evidence="3 4" key="1">
    <citation type="submission" date="2016-10" db="EMBL/GenBank/DDBJ databases">
        <authorList>
            <person name="de Groot N.N."/>
        </authorList>
    </citation>
    <scope>NUCLEOTIDE SEQUENCE [LARGE SCALE GENOMIC DNA]</scope>
    <source>
        <strain evidence="3 4">ATCC BAA-466</strain>
    </source>
</reference>
<feature type="coiled-coil region" evidence="1">
    <location>
        <begin position="297"/>
        <end position="331"/>
    </location>
</feature>
<feature type="transmembrane region" description="Helical" evidence="2">
    <location>
        <begin position="128"/>
        <end position="150"/>
    </location>
</feature>
<keyword evidence="2" id="KW-1133">Transmembrane helix</keyword>
<protein>
    <submittedName>
        <fullName evidence="3">Uncharacterized protein</fullName>
    </submittedName>
</protein>